<accession>A0A835N3X4</accession>
<dbReference type="AlphaFoldDB" id="A0A835N3X4"/>
<evidence type="ECO:0000313" key="2">
    <source>
        <dbReference type="EMBL" id="KAF9683918.1"/>
    </source>
</evidence>
<evidence type="ECO:0000313" key="3">
    <source>
        <dbReference type="Proteomes" id="UP000657918"/>
    </source>
</evidence>
<dbReference type="EMBL" id="JADGMS010000004">
    <property type="protein sequence ID" value="KAF9683918.1"/>
    <property type="molecule type" value="Genomic_DNA"/>
</dbReference>
<sequence>MEALSNSVTSIYYSINHSCNHRSYARNRDKHYDLFGSQKPRDEGFQETWKKEMDEDSCLWTGSEDKSDDENSSDKGKNQLEKDIRKAKEHSDLIDADDSDELRSVWFGSDEEKTLWIGDECDDEDDIPTEAHPNEANDRYLDELFEFEEKTKYRTISELMNTENEPEELSPRKQAGNLQLRMPLRN</sequence>
<evidence type="ECO:0000256" key="1">
    <source>
        <dbReference type="SAM" id="MobiDB-lite"/>
    </source>
</evidence>
<organism evidence="2 3">
    <name type="scientific">Salix dunnii</name>
    <dbReference type="NCBI Taxonomy" id="1413687"/>
    <lineage>
        <taxon>Eukaryota</taxon>
        <taxon>Viridiplantae</taxon>
        <taxon>Streptophyta</taxon>
        <taxon>Embryophyta</taxon>
        <taxon>Tracheophyta</taxon>
        <taxon>Spermatophyta</taxon>
        <taxon>Magnoliopsida</taxon>
        <taxon>eudicotyledons</taxon>
        <taxon>Gunneridae</taxon>
        <taxon>Pentapetalae</taxon>
        <taxon>rosids</taxon>
        <taxon>fabids</taxon>
        <taxon>Malpighiales</taxon>
        <taxon>Salicaceae</taxon>
        <taxon>Saliceae</taxon>
        <taxon>Salix</taxon>
    </lineage>
</organism>
<dbReference type="PANTHER" id="PTHR38393:SF1">
    <property type="entry name" value="GLUTAMYL-TRNA (GLN) AMIDOTRANSFERASE SUBUNIT C"/>
    <property type="match status" value="1"/>
</dbReference>
<dbReference type="OrthoDB" id="1733680at2759"/>
<feature type="compositionally biased region" description="Basic and acidic residues" evidence="1">
    <location>
        <begin position="72"/>
        <end position="93"/>
    </location>
</feature>
<proteinExistence type="predicted"/>
<dbReference type="Proteomes" id="UP000657918">
    <property type="component" value="Chromosome 4"/>
</dbReference>
<feature type="region of interest" description="Disordered" evidence="1">
    <location>
        <begin position="161"/>
        <end position="186"/>
    </location>
</feature>
<feature type="region of interest" description="Disordered" evidence="1">
    <location>
        <begin position="35"/>
        <end position="94"/>
    </location>
</feature>
<dbReference type="PANTHER" id="PTHR38393">
    <property type="entry name" value="GLUTAMYL-TRNA (GLN) AMIDOTRANSFERASE SUBUNIT C"/>
    <property type="match status" value="1"/>
</dbReference>
<reference evidence="2 3" key="1">
    <citation type="submission" date="2020-10" db="EMBL/GenBank/DDBJ databases">
        <title>Plant Genome Project.</title>
        <authorList>
            <person name="Zhang R.-G."/>
        </authorList>
    </citation>
    <scope>NUCLEOTIDE SEQUENCE [LARGE SCALE GENOMIC DNA]</scope>
    <source>
        <strain evidence="2">FAFU-HL-1</strain>
        <tissue evidence="2">Leaf</tissue>
    </source>
</reference>
<name>A0A835N3X4_9ROSI</name>
<comment type="caution">
    <text evidence="2">The sequence shown here is derived from an EMBL/GenBank/DDBJ whole genome shotgun (WGS) entry which is preliminary data.</text>
</comment>
<keyword evidence="3" id="KW-1185">Reference proteome</keyword>
<gene>
    <name evidence="2" type="ORF">SADUNF_Sadunf04G0063900</name>
</gene>
<feature type="compositionally biased region" description="Basic and acidic residues" evidence="1">
    <location>
        <begin position="35"/>
        <end position="53"/>
    </location>
</feature>
<protein>
    <submittedName>
        <fullName evidence="2">Uncharacterized protein</fullName>
    </submittedName>
</protein>